<dbReference type="AlphaFoldDB" id="A0A1V5SXN4"/>
<sequence length="147" mass="17607">MDLKETVRQILEQFQAIAHQLPQLVIQIDGKQIGAFLDKGNEYKIDDEKLQFIVKEIKNRYHGPVNSQVILNIIEDLEKDYYFNRMEMVFQKSPFSKPVNVFFVWKGDLNEEQQKRVFLATDLWLRLELKVDFVNLDDGLYRQFYDE</sequence>
<comment type="caution">
    <text evidence="1">The sequence shown here is derived from an EMBL/GenBank/DDBJ whole genome shotgun (WGS) entry which is preliminary data.</text>
</comment>
<evidence type="ECO:0000313" key="1">
    <source>
        <dbReference type="EMBL" id="OQA59013.1"/>
    </source>
</evidence>
<accession>A0A1V5SXN4</accession>
<name>A0A1V5SXN4_9BACT</name>
<organism evidence="1">
    <name type="scientific">Candidatus Atribacter allofermentans</name>
    <dbReference type="NCBI Taxonomy" id="1852833"/>
    <lineage>
        <taxon>Bacteria</taxon>
        <taxon>Pseudomonadati</taxon>
        <taxon>Atribacterota</taxon>
        <taxon>Atribacteria</taxon>
        <taxon>Atribacterales</taxon>
        <taxon>Atribacteraceae</taxon>
        <taxon>Atribacter</taxon>
    </lineage>
</organism>
<protein>
    <submittedName>
        <fullName evidence="1">Uncharacterized protein</fullName>
    </submittedName>
</protein>
<dbReference type="EMBL" id="MWBQ01000061">
    <property type="protein sequence ID" value="OQA59013.1"/>
    <property type="molecule type" value="Genomic_DNA"/>
</dbReference>
<reference evidence="1" key="1">
    <citation type="submission" date="2017-02" db="EMBL/GenBank/DDBJ databases">
        <title>Delving into the versatile metabolic prowess of the omnipresent phylum Bacteroidetes.</title>
        <authorList>
            <person name="Nobu M.K."/>
            <person name="Mei R."/>
            <person name="Narihiro T."/>
            <person name="Kuroda K."/>
            <person name="Liu W.-T."/>
        </authorList>
    </citation>
    <scope>NUCLEOTIDE SEQUENCE</scope>
    <source>
        <strain evidence="1">ADurb.Bin276</strain>
    </source>
</reference>
<gene>
    <name evidence="1" type="ORF">BWY41_00919</name>
</gene>
<proteinExistence type="predicted"/>
<dbReference type="Proteomes" id="UP000485569">
    <property type="component" value="Unassembled WGS sequence"/>
</dbReference>